<reference evidence="6" key="1">
    <citation type="submission" date="2016-11" db="EMBL/GenBank/DDBJ databases">
        <authorList>
            <person name="Varghese N."/>
            <person name="Submissions S."/>
        </authorList>
    </citation>
    <scope>NUCLEOTIDE SEQUENCE [LARGE SCALE GENOMIC DNA]</scope>
    <source>
        <strain evidence="6">DSM 19514</strain>
    </source>
</reference>
<comment type="similarity">
    <text evidence="1 4">Belongs to the bacterial ribosomal protein bS6 family.</text>
</comment>
<gene>
    <name evidence="4" type="primary">rpsF</name>
    <name evidence="5" type="ORF">SAMN02745225_01838</name>
</gene>
<comment type="function">
    <text evidence="2 4">Binds together with bS18 to 16S ribosomal RNA.</text>
</comment>
<evidence type="ECO:0000313" key="5">
    <source>
        <dbReference type="EMBL" id="SHE86477.1"/>
    </source>
</evidence>
<keyword evidence="6" id="KW-1185">Reference proteome</keyword>
<dbReference type="AlphaFoldDB" id="A0A1M4WZB5"/>
<dbReference type="SUPFAM" id="SSF54995">
    <property type="entry name" value="Ribosomal protein S6"/>
    <property type="match status" value="1"/>
</dbReference>
<evidence type="ECO:0000256" key="3">
    <source>
        <dbReference type="ARBA" id="ARBA00035294"/>
    </source>
</evidence>
<dbReference type="InterPro" id="IPR035980">
    <property type="entry name" value="Ribosomal_bS6_sf"/>
</dbReference>
<dbReference type="InterPro" id="IPR014717">
    <property type="entry name" value="Transl_elong_EF1B/ribsomal_bS6"/>
</dbReference>
<dbReference type="PANTHER" id="PTHR21011">
    <property type="entry name" value="MITOCHONDRIAL 28S RIBOSOMAL PROTEIN S6"/>
    <property type="match status" value="1"/>
</dbReference>
<organism evidence="5 6">
    <name type="scientific">Ferrithrix thermotolerans DSM 19514</name>
    <dbReference type="NCBI Taxonomy" id="1121881"/>
    <lineage>
        <taxon>Bacteria</taxon>
        <taxon>Bacillati</taxon>
        <taxon>Actinomycetota</taxon>
        <taxon>Acidimicrobiia</taxon>
        <taxon>Acidimicrobiales</taxon>
        <taxon>Acidimicrobiaceae</taxon>
        <taxon>Ferrithrix</taxon>
    </lineage>
</organism>
<dbReference type="InterPro" id="IPR000529">
    <property type="entry name" value="Ribosomal_bS6"/>
</dbReference>
<dbReference type="InterPro" id="IPR020814">
    <property type="entry name" value="Ribosomal_S6_plastid/chlpt"/>
</dbReference>
<keyword evidence="4" id="KW-0699">rRNA-binding</keyword>
<dbReference type="STRING" id="1121881.SAMN02745225_01838"/>
<sequence>MRVYEIVVILDSSLEDDQIDEYLSRIDAVVSSNEGGVLGNERWGRRRFSYEINHRSEGYYVIVRVQGVPATVAELDRTLSISDEVIRHKVIRLPEKVAVKYLQSASASA</sequence>
<evidence type="ECO:0000256" key="4">
    <source>
        <dbReference type="HAMAP-Rule" id="MF_00360"/>
    </source>
</evidence>
<proteinExistence type="inferred from homology"/>
<dbReference type="RefSeq" id="WP_072791602.1">
    <property type="nucleotide sequence ID" value="NZ_FQUL01000031.1"/>
</dbReference>
<accession>A0A1M4WZB5</accession>
<dbReference type="Pfam" id="PF01250">
    <property type="entry name" value="Ribosomal_S6"/>
    <property type="match status" value="1"/>
</dbReference>
<evidence type="ECO:0000256" key="2">
    <source>
        <dbReference type="ARBA" id="ARBA00035104"/>
    </source>
</evidence>
<dbReference type="CDD" id="cd00473">
    <property type="entry name" value="bS6"/>
    <property type="match status" value="1"/>
</dbReference>
<keyword evidence="4 5" id="KW-0689">Ribosomal protein</keyword>
<dbReference type="OrthoDB" id="9812702at2"/>
<evidence type="ECO:0000313" key="6">
    <source>
        <dbReference type="Proteomes" id="UP000184295"/>
    </source>
</evidence>
<name>A0A1M4WZB5_9ACTN</name>
<dbReference type="NCBIfam" id="TIGR00166">
    <property type="entry name" value="S6"/>
    <property type="match status" value="1"/>
</dbReference>
<dbReference type="EMBL" id="FQUL01000031">
    <property type="protein sequence ID" value="SHE86477.1"/>
    <property type="molecule type" value="Genomic_DNA"/>
</dbReference>
<evidence type="ECO:0000256" key="1">
    <source>
        <dbReference type="ARBA" id="ARBA00009512"/>
    </source>
</evidence>
<dbReference type="GO" id="GO:0006412">
    <property type="term" value="P:translation"/>
    <property type="evidence" value="ECO:0007669"/>
    <property type="project" value="UniProtKB-UniRule"/>
</dbReference>
<dbReference type="GO" id="GO:0003735">
    <property type="term" value="F:structural constituent of ribosome"/>
    <property type="evidence" value="ECO:0007669"/>
    <property type="project" value="InterPro"/>
</dbReference>
<dbReference type="GO" id="GO:0070181">
    <property type="term" value="F:small ribosomal subunit rRNA binding"/>
    <property type="evidence" value="ECO:0007669"/>
    <property type="project" value="TreeGrafter"/>
</dbReference>
<dbReference type="Proteomes" id="UP000184295">
    <property type="component" value="Unassembled WGS sequence"/>
</dbReference>
<keyword evidence="4" id="KW-0687">Ribonucleoprotein</keyword>
<dbReference type="Gene3D" id="3.30.70.60">
    <property type="match status" value="1"/>
</dbReference>
<protein>
    <recommendedName>
        <fullName evidence="3 4">Small ribosomal subunit protein bS6</fullName>
    </recommendedName>
</protein>
<dbReference type="GO" id="GO:0005840">
    <property type="term" value="C:ribosome"/>
    <property type="evidence" value="ECO:0007669"/>
    <property type="project" value="UniProtKB-KW"/>
</dbReference>
<dbReference type="PANTHER" id="PTHR21011:SF1">
    <property type="entry name" value="SMALL RIBOSOMAL SUBUNIT PROTEIN BS6M"/>
    <property type="match status" value="1"/>
</dbReference>
<dbReference type="GO" id="GO:1990904">
    <property type="term" value="C:ribonucleoprotein complex"/>
    <property type="evidence" value="ECO:0007669"/>
    <property type="project" value="UniProtKB-KW"/>
</dbReference>
<keyword evidence="4" id="KW-0694">RNA-binding</keyword>
<dbReference type="HAMAP" id="MF_00360">
    <property type="entry name" value="Ribosomal_bS6"/>
    <property type="match status" value="1"/>
</dbReference>
<dbReference type="GO" id="GO:0005737">
    <property type="term" value="C:cytoplasm"/>
    <property type="evidence" value="ECO:0007669"/>
    <property type="project" value="UniProtKB-ARBA"/>
</dbReference>